<dbReference type="GO" id="GO:0019288">
    <property type="term" value="P:isopentenyl diphosphate biosynthetic process, methylerythritol 4-phosphate pathway"/>
    <property type="evidence" value="ECO:0007669"/>
    <property type="project" value="UniProtKB-UniRule"/>
</dbReference>
<dbReference type="InterPro" id="IPR020568">
    <property type="entry name" value="Ribosomal_Su5_D2-typ_SF"/>
</dbReference>
<feature type="domain" description="GHMP kinase N-terminal" evidence="12">
    <location>
        <begin position="71"/>
        <end position="148"/>
    </location>
</feature>
<keyword evidence="6 10" id="KW-0418">Kinase</keyword>
<dbReference type="Proteomes" id="UP000600449">
    <property type="component" value="Unassembled WGS sequence"/>
</dbReference>
<dbReference type="RefSeq" id="WP_188911815.1">
    <property type="nucleotide sequence ID" value="NZ_BMMF01000004.1"/>
</dbReference>
<feature type="binding site" evidence="10">
    <location>
        <begin position="99"/>
        <end position="109"/>
    </location>
    <ligand>
        <name>ATP</name>
        <dbReference type="ChEBI" id="CHEBI:30616"/>
    </ligand>
</feature>
<feature type="domain" description="GHMP kinase C-terminal" evidence="13">
    <location>
        <begin position="219"/>
        <end position="281"/>
    </location>
</feature>
<evidence type="ECO:0000256" key="11">
    <source>
        <dbReference type="SAM" id="MobiDB-lite"/>
    </source>
</evidence>
<evidence type="ECO:0000256" key="10">
    <source>
        <dbReference type="HAMAP-Rule" id="MF_00061"/>
    </source>
</evidence>
<evidence type="ECO:0000256" key="9">
    <source>
        <dbReference type="ARBA" id="ARBA00032554"/>
    </source>
</evidence>
<comment type="catalytic activity">
    <reaction evidence="10">
        <text>4-CDP-2-C-methyl-D-erythritol + ATP = 4-CDP-2-C-methyl-D-erythritol 2-phosphate + ADP + H(+)</text>
        <dbReference type="Rhea" id="RHEA:18437"/>
        <dbReference type="ChEBI" id="CHEBI:15378"/>
        <dbReference type="ChEBI" id="CHEBI:30616"/>
        <dbReference type="ChEBI" id="CHEBI:57823"/>
        <dbReference type="ChEBI" id="CHEBI:57919"/>
        <dbReference type="ChEBI" id="CHEBI:456216"/>
        <dbReference type="EC" id="2.7.1.148"/>
    </reaction>
</comment>
<evidence type="ECO:0000256" key="4">
    <source>
        <dbReference type="ARBA" id="ARBA00022679"/>
    </source>
</evidence>
<sequence length="325" mass="32146">MEGSSTRAAFAPAKVNLTLAVAGRRADGYHLLSSLVAFAEVGDDLTLTPGPVPSLAIDGPGAAVLAVDDDNLVLKAARALATRVPDLVTGAFCLTKRLPVASGIGGGSADAAAALRLLARANDIATDDPRVVAAAAETGADVPVCLAGRVCLMEGIGERLGPSLPCPALPAVLVNPGVPVETRAVFRALALAPGKTRGVPPSPAPMPGSSVAAVIAALASAGNDLQAPAISVAPIIARTLDAVARTNGCALARMSGSGATCFGLYHDDASAHAAARSLAEAHPGWWVVATRLGPALDDAARAGAGQEGPPTVRSAPTRAASTASP</sequence>
<dbReference type="GO" id="GO:0016114">
    <property type="term" value="P:terpenoid biosynthetic process"/>
    <property type="evidence" value="ECO:0007669"/>
    <property type="project" value="InterPro"/>
</dbReference>
<dbReference type="GO" id="GO:0005524">
    <property type="term" value="F:ATP binding"/>
    <property type="evidence" value="ECO:0007669"/>
    <property type="project" value="UniProtKB-UniRule"/>
</dbReference>
<dbReference type="GO" id="GO:0050515">
    <property type="term" value="F:4-(cytidine 5'-diphospho)-2-C-methyl-D-erythritol kinase activity"/>
    <property type="evidence" value="ECO:0007669"/>
    <property type="project" value="UniProtKB-UniRule"/>
</dbReference>
<evidence type="ECO:0000256" key="1">
    <source>
        <dbReference type="ARBA" id="ARBA00009684"/>
    </source>
</evidence>
<protein>
    <recommendedName>
        <fullName evidence="3 10">4-diphosphocytidyl-2-C-methyl-D-erythritol kinase</fullName>
        <shortName evidence="10">CMK</shortName>
        <ecNumber evidence="2 10">2.7.1.148</ecNumber>
    </recommendedName>
    <alternativeName>
        <fullName evidence="9 10">4-(cytidine-5'-diphospho)-2-C-methyl-D-erythritol kinase</fullName>
    </alternativeName>
</protein>
<dbReference type="SUPFAM" id="SSF55060">
    <property type="entry name" value="GHMP Kinase, C-terminal domain"/>
    <property type="match status" value="1"/>
</dbReference>
<evidence type="ECO:0000259" key="12">
    <source>
        <dbReference type="Pfam" id="PF00288"/>
    </source>
</evidence>
<evidence type="ECO:0000256" key="2">
    <source>
        <dbReference type="ARBA" id="ARBA00012052"/>
    </source>
</evidence>
<accession>A0A917V3H4</accession>
<comment type="pathway">
    <text evidence="10">Isoprenoid biosynthesis; isopentenyl diphosphate biosynthesis via DXP pathway; isopentenyl diphosphate from 1-deoxy-D-xylulose 5-phosphate: step 3/6.</text>
</comment>
<feature type="active site" evidence="10">
    <location>
        <position position="14"/>
    </location>
</feature>
<comment type="caution">
    <text evidence="14">The sequence shown here is derived from an EMBL/GenBank/DDBJ whole genome shotgun (WGS) entry which is preliminary data.</text>
</comment>
<dbReference type="PANTHER" id="PTHR43527:SF2">
    <property type="entry name" value="4-DIPHOSPHOCYTIDYL-2-C-METHYL-D-ERYTHRITOL KINASE, CHLOROPLASTIC"/>
    <property type="match status" value="1"/>
</dbReference>
<dbReference type="Pfam" id="PF00288">
    <property type="entry name" value="GHMP_kinases_N"/>
    <property type="match status" value="1"/>
</dbReference>
<organism evidence="14 15">
    <name type="scientific">Salinarimonas ramus</name>
    <dbReference type="NCBI Taxonomy" id="690164"/>
    <lineage>
        <taxon>Bacteria</taxon>
        <taxon>Pseudomonadati</taxon>
        <taxon>Pseudomonadota</taxon>
        <taxon>Alphaproteobacteria</taxon>
        <taxon>Hyphomicrobiales</taxon>
        <taxon>Salinarimonadaceae</taxon>
        <taxon>Salinarimonas</taxon>
    </lineage>
</organism>
<feature type="compositionally biased region" description="Low complexity" evidence="11">
    <location>
        <begin position="313"/>
        <end position="325"/>
    </location>
</feature>
<proteinExistence type="inferred from homology"/>
<dbReference type="AlphaFoldDB" id="A0A917V3H4"/>
<evidence type="ECO:0000256" key="6">
    <source>
        <dbReference type="ARBA" id="ARBA00022777"/>
    </source>
</evidence>
<dbReference type="PIRSF" id="PIRSF010376">
    <property type="entry name" value="IspE"/>
    <property type="match status" value="1"/>
</dbReference>
<keyword evidence="15" id="KW-1185">Reference proteome</keyword>
<comment type="function">
    <text evidence="10">Catalyzes the phosphorylation of the position 2 hydroxy group of 4-diphosphocytidyl-2C-methyl-D-erythritol.</text>
</comment>
<evidence type="ECO:0000256" key="5">
    <source>
        <dbReference type="ARBA" id="ARBA00022741"/>
    </source>
</evidence>
<evidence type="ECO:0000313" key="15">
    <source>
        <dbReference type="Proteomes" id="UP000600449"/>
    </source>
</evidence>
<dbReference type="NCBIfam" id="NF011202">
    <property type="entry name" value="PRK14608.1"/>
    <property type="match status" value="1"/>
</dbReference>
<dbReference type="InterPro" id="IPR006204">
    <property type="entry name" value="GHMP_kinase_N_dom"/>
</dbReference>
<reference evidence="14 15" key="1">
    <citation type="journal article" date="2014" name="Int. J. Syst. Evol. Microbiol.">
        <title>Complete genome sequence of Corynebacterium casei LMG S-19264T (=DSM 44701T), isolated from a smear-ripened cheese.</title>
        <authorList>
            <consortium name="US DOE Joint Genome Institute (JGI-PGF)"/>
            <person name="Walter F."/>
            <person name="Albersmeier A."/>
            <person name="Kalinowski J."/>
            <person name="Ruckert C."/>
        </authorList>
    </citation>
    <scope>NUCLEOTIDE SEQUENCE [LARGE SCALE GENOMIC DNA]</scope>
    <source>
        <strain evidence="14 15">CGMCC 1.9161</strain>
    </source>
</reference>
<keyword evidence="8 10" id="KW-0414">Isoprene biosynthesis</keyword>
<dbReference type="SUPFAM" id="SSF54211">
    <property type="entry name" value="Ribosomal protein S5 domain 2-like"/>
    <property type="match status" value="1"/>
</dbReference>
<dbReference type="EMBL" id="BMMF01000004">
    <property type="protein sequence ID" value="GGK31697.1"/>
    <property type="molecule type" value="Genomic_DNA"/>
</dbReference>
<evidence type="ECO:0000256" key="8">
    <source>
        <dbReference type="ARBA" id="ARBA00023229"/>
    </source>
</evidence>
<evidence type="ECO:0000256" key="3">
    <source>
        <dbReference type="ARBA" id="ARBA00017473"/>
    </source>
</evidence>
<feature type="region of interest" description="Disordered" evidence="11">
    <location>
        <begin position="300"/>
        <end position="325"/>
    </location>
</feature>
<dbReference type="Pfam" id="PF08544">
    <property type="entry name" value="GHMP_kinases_C"/>
    <property type="match status" value="1"/>
</dbReference>
<dbReference type="InterPro" id="IPR004424">
    <property type="entry name" value="IspE"/>
</dbReference>
<evidence type="ECO:0000259" key="13">
    <source>
        <dbReference type="Pfam" id="PF08544"/>
    </source>
</evidence>
<dbReference type="InterPro" id="IPR036554">
    <property type="entry name" value="GHMP_kinase_C_sf"/>
</dbReference>
<name>A0A917V3H4_9HYPH</name>
<comment type="similarity">
    <text evidence="1 10">Belongs to the GHMP kinase family. IspE subfamily.</text>
</comment>
<dbReference type="PANTHER" id="PTHR43527">
    <property type="entry name" value="4-DIPHOSPHOCYTIDYL-2-C-METHYL-D-ERYTHRITOL KINASE, CHLOROPLASTIC"/>
    <property type="match status" value="1"/>
</dbReference>
<dbReference type="InterPro" id="IPR013750">
    <property type="entry name" value="GHMP_kinase_C_dom"/>
</dbReference>
<dbReference type="Gene3D" id="3.30.70.890">
    <property type="entry name" value="GHMP kinase, C-terminal domain"/>
    <property type="match status" value="1"/>
</dbReference>
<dbReference type="HAMAP" id="MF_00061">
    <property type="entry name" value="IspE"/>
    <property type="match status" value="1"/>
</dbReference>
<keyword evidence="7 10" id="KW-0067">ATP-binding</keyword>
<feature type="active site" evidence="10">
    <location>
        <position position="141"/>
    </location>
</feature>
<evidence type="ECO:0000313" key="14">
    <source>
        <dbReference type="EMBL" id="GGK31697.1"/>
    </source>
</evidence>
<keyword evidence="5 10" id="KW-0547">Nucleotide-binding</keyword>
<dbReference type="InterPro" id="IPR014721">
    <property type="entry name" value="Ribsml_uS5_D2-typ_fold_subgr"/>
</dbReference>
<dbReference type="Gene3D" id="3.30.230.10">
    <property type="match status" value="1"/>
</dbReference>
<gene>
    <name evidence="10 14" type="primary">ispE</name>
    <name evidence="14" type="ORF">GCM10011322_17860</name>
</gene>
<dbReference type="EC" id="2.7.1.148" evidence="2 10"/>
<evidence type="ECO:0000256" key="7">
    <source>
        <dbReference type="ARBA" id="ARBA00022840"/>
    </source>
</evidence>
<keyword evidence="4 10" id="KW-0808">Transferase</keyword>